<evidence type="ECO:0000313" key="2">
    <source>
        <dbReference type="EMBL" id="KAB3525943.1"/>
    </source>
</evidence>
<organism evidence="2 3">
    <name type="scientific">Alkaliphilus serpentinus</name>
    <dbReference type="NCBI Taxonomy" id="1482731"/>
    <lineage>
        <taxon>Bacteria</taxon>
        <taxon>Bacillati</taxon>
        <taxon>Bacillota</taxon>
        <taxon>Clostridia</taxon>
        <taxon>Peptostreptococcales</taxon>
        <taxon>Natronincolaceae</taxon>
        <taxon>Alkaliphilus</taxon>
    </lineage>
</organism>
<dbReference type="EMBL" id="WBZB01000055">
    <property type="protein sequence ID" value="KAB3525943.1"/>
    <property type="molecule type" value="Genomic_DNA"/>
</dbReference>
<dbReference type="InterPro" id="IPR007492">
    <property type="entry name" value="LytTR_DNA-bd_dom"/>
</dbReference>
<dbReference type="SMART" id="SM00850">
    <property type="entry name" value="LytTR"/>
    <property type="match status" value="1"/>
</dbReference>
<gene>
    <name evidence="2" type="ORF">F8153_14490</name>
</gene>
<proteinExistence type="predicted"/>
<keyword evidence="3" id="KW-1185">Reference proteome</keyword>
<dbReference type="PROSITE" id="PS50930">
    <property type="entry name" value="HTH_LYTTR"/>
    <property type="match status" value="1"/>
</dbReference>
<sequence length="121" mass="14158">MSAKKEASKAKAIRKYPVRDDENIILIDPSEIIYLMAMEGDVFVITEMGKYKSTDSLNSWENNLDKDHFFRCHRGYIVNIERVEKIVPWFNSAYNLKLKEGKESIPVSRGAMKRLKKLLRF</sequence>
<dbReference type="AlphaFoldDB" id="A0A833HLL5"/>
<dbReference type="Gene3D" id="2.20.25.10">
    <property type="match status" value="1"/>
</dbReference>
<feature type="domain" description="HTH LytTR-type" evidence="1">
    <location>
        <begin position="16"/>
        <end position="121"/>
    </location>
</feature>
<dbReference type="PANTHER" id="PTHR37299">
    <property type="entry name" value="TRANSCRIPTIONAL REGULATOR-RELATED"/>
    <property type="match status" value="1"/>
</dbReference>
<name>A0A833HLL5_9FIRM</name>
<reference evidence="2 3" key="1">
    <citation type="submission" date="2019-10" db="EMBL/GenBank/DDBJ databases">
        <title>Alkaliphilus serpentinus sp. nov. and Alkaliphilus pronyensis sp. nov., two novel anaerobic alkaliphilic species isolated from the serpentinized-hosted hydrothermal field of the Prony Bay (New Caledonia).</title>
        <authorList>
            <person name="Postec A."/>
        </authorList>
    </citation>
    <scope>NUCLEOTIDE SEQUENCE [LARGE SCALE GENOMIC DNA]</scope>
    <source>
        <strain evidence="2 3">LacT</strain>
    </source>
</reference>
<dbReference type="Proteomes" id="UP000465601">
    <property type="component" value="Unassembled WGS sequence"/>
</dbReference>
<protein>
    <submittedName>
        <fullName evidence="2">LytTR family transcriptional regulator</fullName>
    </submittedName>
</protein>
<evidence type="ECO:0000259" key="1">
    <source>
        <dbReference type="PROSITE" id="PS50930"/>
    </source>
</evidence>
<dbReference type="Gene3D" id="2.40.50.40">
    <property type="match status" value="1"/>
</dbReference>
<dbReference type="InterPro" id="IPR046947">
    <property type="entry name" value="LytR-like"/>
</dbReference>
<accession>A0A833HLL5</accession>
<dbReference type="PANTHER" id="PTHR37299:SF1">
    <property type="entry name" value="STAGE 0 SPORULATION PROTEIN A HOMOLOG"/>
    <property type="match status" value="1"/>
</dbReference>
<dbReference type="GO" id="GO:0003677">
    <property type="term" value="F:DNA binding"/>
    <property type="evidence" value="ECO:0007669"/>
    <property type="project" value="InterPro"/>
</dbReference>
<dbReference type="GO" id="GO:0000156">
    <property type="term" value="F:phosphorelay response regulator activity"/>
    <property type="evidence" value="ECO:0007669"/>
    <property type="project" value="InterPro"/>
</dbReference>
<dbReference type="OrthoDB" id="9809318at2"/>
<dbReference type="Pfam" id="PF04397">
    <property type="entry name" value="LytTR"/>
    <property type="match status" value="1"/>
</dbReference>
<comment type="caution">
    <text evidence="2">The sequence shown here is derived from an EMBL/GenBank/DDBJ whole genome shotgun (WGS) entry which is preliminary data.</text>
</comment>
<evidence type="ECO:0000313" key="3">
    <source>
        <dbReference type="Proteomes" id="UP000465601"/>
    </source>
</evidence>